<dbReference type="AlphaFoldDB" id="A0A8H1QT57"/>
<proteinExistence type="predicted"/>
<dbReference type="Pfam" id="PF01323">
    <property type="entry name" value="DSBA"/>
    <property type="match status" value="1"/>
</dbReference>
<dbReference type="Gene3D" id="3.40.30.10">
    <property type="entry name" value="Glutaredoxin"/>
    <property type="match status" value="1"/>
</dbReference>
<dbReference type="GeneID" id="75179858"/>
<evidence type="ECO:0000313" key="2">
    <source>
        <dbReference type="EMBL" id="TGG86180.1"/>
    </source>
</evidence>
<dbReference type="RefSeq" id="WP_016471326.1">
    <property type="nucleotide sequence ID" value="NZ_BNEJ01000025.1"/>
</dbReference>
<dbReference type="InterPro" id="IPR036249">
    <property type="entry name" value="Thioredoxin-like_sf"/>
</dbReference>
<accession>A0A8H1QT57</accession>
<comment type="caution">
    <text evidence="2">The sequence shown here is derived from an EMBL/GenBank/DDBJ whole genome shotgun (WGS) entry which is preliminary data.</text>
</comment>
<name>A0A8H1QT57_9ACTN</name>
<sequence>MTRTADPRTTTPPGTITVFSDIWCSFAHVGVHRLHETRERLGLTERVRFDHRAFPLELFNDGPSPRTGTDSEVGGVARIEPGAGWQMWRAPDWKFPSSSLPALEAVQVAKEQGLAASEALDRALRKAFWGQSRSIGARSVVLAVAAETPGVDADAIARGLDDGRGRRLIAEDHACAVEHQVVCSPHLFLADESDWANPGVTARWHGPYGTGFPEVTGDDPGVYEAILLRAAAAGQK</sequence>
<dbReference type="Proteomes" id="UP000298111">
    <property type="component" value="Unassembled WGS sequence"/>
</dbReference>
<dbReference type="InterPro" id="IPR001853">
    <property type="entry name" value="DSBA-like_thioredoxin_dom"/>
</dbReference>
<reference evidence="2 3" key="1">
    <citation type="submission" date="2018-10" db="EMBL/GenBank/DDBJ databases">
        <title>Isolation of pseudouridimycin from Streptomyces albus DSM 40763.</title>
        <authorList>
            <person name="Rosenqvist P."/>
            <person name="Metsae-Ketelae M."/>
            <person name="Virta P."/>
        </authorList>
    </citation>
    <scope>NUCLEOTIDE SEQUENCE [LARGE SCALE GENOMIC DNA]</scope>
    <source>
        <strain evidence="2 3">DSM 40763</strain>
    </source>
</reference>
<evidence type="ECO:0000313" key="3">
    <source>
        <dbReference type="Proteomes" id="UP000298111"/>
    </source>
</evidence>
<dbReference type="SUPFAM" id="SSF52833">
    <property type="entry name" value="Thioredoxin-like"/>
    <property type="match status" value="1"/>
</dbReference>
<evidence type="ECO:0000259" key="1">
    <source>
        <dbReference type="Pfam" id="PF01323"/>
    </source>
</evidence>
<gene>
    <name evidence="2" type="ORF">D8771_07210</name>
</gene>
<dbReference type="EMBL" id="RCIY01000040">
    <property type="protein sequence ID" value="TGG86180.1"/>
    <property type="molecule type" value="Genomic_DNA"/>
</dbReference>
<feature type="domain" description="DSBA-like thioredoxin" evidence="1">
    <location>
        <begin position="15"/>
        <end position="192"/>
    </location>
</feature>
<protein>
    <recommendedName>
        <fullName evidence="1">DSBA-like thioredoxin domain-containing protein</fullName>
    </recommendedName>
</protein>
<dbReference type="GO" id="GO:0016491">
    <property type="term" value="F:oxidoreductase activity"/>
    <property type="evidence" value="ECO:0007669"/>
    <property type="project" value="InterPro"/>
</dbReference>
<organism evidence="2 3">
    <name type="scientific">Streptomyces albus</name>
    <dbReference type="NCBI Taxonomy" id="1888"/>
    <lineage>
        <taxon>Bacteria</taxon>
        <taxon>Bacillati</taxon>
        <taxon>Actinomycetota</taxon>
        <taxon>Actinomycetes</taxon>
        <taxon>Kitasatosporales</taxon>
        <taxon>Streptomycetaceae</taxon>
        <taxon>Streptomyces</taxon>
    </lineage>
</organism>